<dbReference type="EMBL" id="JABZXJ010000053">
    <property type="protein sequence ID" value="MBF1650415.1"/>
    <property type="molecule type" value="Genomic_DNA"/>
</dbReference>
<evidence type="ECO:0000313" key="4">
    <source>
        <dbReference type="EMBL" id="VEJ30212.1"/>
    </source>
</evidence>
<reference evidence="1" key="4">
    <citation type="submission" date="2020-04" db="EMBL/GenBank/DDBJ databases">
        <title>Deep metagenomics examines the oral microbiome during advanced dental caries in children, revealing novel taxa and co-occurrences with host molecules.</title>
        <authorList>
            <person name="Baker J.L."/>
            <person name="Morton J.T."/>
            <person name="Dinis M."/>
            <person name="Alvarez R."/>
            <person name="Tran N.C."/>
            <person name="Knight R."/>
            <person name="Edlund A."/>
        </authorList>
    </citation>
    <scope>NUCLEOTIDE SEQUENCE</scope>
    <source>
        <strain evidence="1">JCVI_47_bin.4</strain>
    </source>
</reference>
<evidence type="ECO:0000313" key="6">
    <source>
        <dbReference type="Proteomes" id="UP000219947"/>
    </source>
</evidence>
<dbReference type="EMBL" id="NCWU01000004">
    <property type="protein sequence ID" value="PAK85809.1"/>
    <property type="molecule type" value="Genomic_DNA"/>
</dbReference>
<dbReference type="RefSeq" id="WP_037231202.1">
    <property type="nucleotide sequence ID" value="NZ_CABFMC010000003.1"/>
</dbReference>
<dbReference type="EMBL" id="PDEV01000001">
    <property type="protein sequence ID" value="PEN17369.1"/>
    <property type="molecule type" value="Genomic_DNA"/>
</dbReference>
<organism evidence="3 6">
    <name type="scientific">Rothia dentocariosa</name>
    <dbReference type="NCBI Taxonomy" id="2047"/>
    <lineage>
        <taxon>Bacteria</taxon>
        <taxon>Bacillati</taxon>
        <taxon>Actinomycetota</taxon>
        <taxon>Actinomycetes</taxon>
        <taxon>Micrococcales</taxon>
        <taxon>Micrococcaceae</taxon>
        <taxon>Rothia</taxon>
    </lineage>
</organism>
<dbReference type="Proteomes" id="UP000769484">
    <property type="component" value="Unassembled WGS sequence"/>
</dbReference>
<dbReference type="Proteomes" id="UP000219947">
    <property type="component" value="Unassembled WGS sequence"/>
</dbReference>
<gene>
    <name evidence="2" type="ORF">B8W87_04350</name>
    <name evidence="3" type="ORF">CRM92_05045</name>
    <name evidence="1" type="ORF">HXO56_10080</name>
    <name evidence="4" type="ORF">NCTC10918_01489</name>
</gene>
<name>A0A269YK64_9MICC</name>
<evidence type="ECO:0000313" key="1">
    <source>
        <dbReference type="EMBL" id="MBF1650415.1"/>
    </source>
</evidence>
<protein>
    <submittedName>
        <fullName evidence="3">Uncharacterized protein</fullName>
    </submittedName>
</protein>
<reference evidence="4 7" key="3">
    <citation type="submission" date="2018-12" db="EMBL/GenBank/DDBJ databases">
        <authorList>
            <consortium name="Pathogen Informatics"/>
        </authorList>
    </citation>
    <scope>NUCLEOTIDE SEQUENCE [LARGE SCALE GENOMIC DNA]</scope>
    <source>
        <strain evidence="4 7">NCTC10918</strain>
    </source>
</reference>
<evidence type="ECO:0000313" key="7">
    <source>
        <dbReference type="Proteomes" id="UP000270988"/>
    </source>
</evidence>
<reference evidence="3" key="2">
    <citation type="submission" date="2017-10" db="EMBL/GenBank/DDBJ databases">
        <title>Kefir isolates.</title>
        <authorList>
            <person name="Kim Y."/>
            <person name="Blasche S."/>
        </authorList>
    </citation>
    <scope>NUCLEOTIDE SEQUENCE [LARGE SCALE GENOMIC DNA]</scope>
    <source>
        <strain evidence="3">OG2-2</strain>
    </source>
</reference>
<dbReference type="AlphaFoldDB" id="A0A269YK64"/>
<keyword evidence="6" id="KW-1185">Reference proteome</keyword>
<dbReference type="EMBL" id="LR134521">
    <property type="protein sequence ID" value="VEJ30212.1"/>
    <property type="molecule type" value="Genomic_DNA"/>
</dbReference>
<dbReference type="Proteomes" id="UP000270988">
    <property type="component" value="Chromosome"/>
</dbReference>
<sequence length="65" mass="7143">MLYADLEISLAILKEPNISGVFRQLVPVLGTIAEVIPRNSSSQPSHTADRALAELLPVPSTRWIF</sequence>
<dbReference type="Proteomes" id="UP000216195">
    <property type="component" value="Unassembled WGS sequence"/>
</dbReference>
<evidence type="ECO:0000313" key="2">
    <source>
        <dbReference type="EMBL" id="PAK85809.1"/>
    </source>
</evidence>
<evidence type="ECO:0000313" key="5">
    <source>
        <dbReference type="Proteomes" id="UP000216195"/>
    </source>
</evidence>
<proteinExistence type="predicted"/>
<evidence type="ECO:0000313" key="3">
    <source>
        <dbReference type="EMBL" id="PEN17369.1"/>
    </source>
</evidence>
<accession>A0A269YK64</accession>
<reference evidence="2 5" key="1">
    <citation type="submission" date="2017-04" db="EMBL/GenBank/DDBJ databases">
        <title>Kefir bacterial isolates.</title>
        <authorList>
            <person name="Kim Y."/>
            <person name="Blasche S."/>
            <person name="Patil K.R."/>
        </authorList>
    </citation>
    <scope>NUCLEOTIDE SEQUENCE [LARGE SCALE GENOMIC DNA]</scope>
    <source>
        <strain evidence="2 5">OG2-1</strain>
    </source>
</reference>
<dbReference type="STRING" id="762948.HMPREF0733_10441"/>